<dbReference type="InterPro" id="IPR000953">
    <property type="entry name" value="Chromo/chromo_shadow_dom"/>
</dbReference>
<feature type="region of interest" description="Disordered" evidence="1">
    <location>
        <begin position="98"/>
        <end position="132"/>
    </location>
</feature>
<dbReference type="SMART" id="SM00298">
    <property type="entry name" value="CHROMO"/>
    <property type="match status" value="1"/>
</dbReference>
<dbReference type="OrthoDB" id="3046318at2759"/>
<accession>A0A409YAT7</accession>
<dbReference type="InParanoid" id="A0A409YAT7"/>
<evidence type="ECO:0000259" key="3">
    <source>
        <dbReference type="PROSITE" id="PS50013"/>
    </source>
</evidence>
<feature type="transmembrane region" description="Helical" evidence="2">
    <location>
        <begin position="799"/>
        <end position="820"/>
    </location>
</feature>
<dbReference type="Pfam" id="PF00385">
    <property type="entry name" value="Chromo"/>
    <property type="match status" value="1"/>
</dbReference>
<dbReference type="InterPro" id="IPR023780">
    <property type="entry name" value="Chromo_domain"/>
</dbReference>
<name>A0A409YAT7_9AGAR</name>
<comment type="caution">
    <text evidence="4">The sequence shown here is derived from an EMBL/GenBank/DDBJ whole genome shotgun (WGS) entry which is preliminary data.</text>
</comment>
<feature type="transmembrane region" description="Helical" evidence="2">
    <location>
        <begin position="729"/>
        <end position="752"/>
    </location>
</feature>
<feature type="transmembrane region" description="Helical" evidence="2">
    <location>
        <begin position="962"/>
        <end position="979"/>
    </location>
</feature>
<keyword evidence="5" id="KW-1185">Reference proteome</keyword>
<evidence type="ECO:0000313" key="4">
    <source>
        <dbReference type="EMBL" id="PPR00111.1"/>
    </source>
</evidence>
<dbReference type="Proteomes" id="UP000284842">
    <property type="component" value="Unassembled WGS sequence"/>
</dbReference>
<dbReference type="SUPFAM" id="SSF54160">
    <property type="entry name" value="Chromo domain-like"/>
    <property type="match status" value="1"/>
</dbReference>
<dbReference type="GO" id="GO:0006338">
    <property type="term" value="P:chromatin remodeling"/>
    <property type="evidence" value="ECO:0007669"/>
    <property type="project" value="UniProtKB-ARBA"/>
</dbReference>
<keyword evidence="2" id="KW-0812">Transmembrane</keyword>
<keyword evidence="2" id="KW-1133">Transmembrane helix</keyword>
<dbReference type="Gene3D" id="2.40.50.40">
    <property type="match status" value="1"/>
</dbReference>
<keyword evidence="2" id="KW-0472">Membrane</keyword>
<feature type="compositionally biased region" description="Basic residues" evidence="1">
    <location>
        <begin position="99"/>
        <end position="111"/>
    </location>
</feature>
<dbReference type="PROSITE" id="PS50013">
    <property type="entry name" value="CHROMO_2"/>
    <property type="match status" value="1"/>
</dbReference>
<evidence type="ECO:0000256" key="2">
    <source>
        <dbReference type="SAM" id="Phobius"/>
    </source>
</evidence>
<dbReference type="AlphaFoldDB" id="A0A409YAT7"/>
<feature type="transmembrane region" description="Helical" evidence="2">
    <location>
        <begin position="841"/>
        <end position="867"/>
    </location>
</feature>
<dbReference type="EMBL" id="NHTK01001332">
    <property type="protein sequence ID" value="PPR00111.1"/>
    <property type="molecule type" value="Genomic_DNA"/>
</dbReference>
<feature type="transmembrane region" description="Helical" evidence="2">
    <location>
        <begin position="887"/>
        <end position="912"/>
    </location>
</feature>
<dbReference type="STRING" id="181874.A0A409YAT7"/>
<gene>
    <name evidence="4" type="ORF">CVT24_008967</name>
</gene>
<reference evidence="4 5" key="1">
    <citation type="journal article" date="2018" name="Evol. Lett.">
        <title>Horizontal gene cluster transfer increased hallucinogenic mushroom diversity.</title>
        <authorList>
            <person name="Reynolds H.T."/>
            <person name="Vijayakumar V."/>
            <person name="Gluck-Thaler E."/>
            <person name="Korotkin H.B."/>
            <person name="Matheny P.B."/>
            <person name="Slot J.C."/>
        </authorList>
    </citation>
    <scope>NUCLEOTIDE SEQUENCE [LARGE SCALE GENOMIC DNA]</scope>
    <source>
        <strain evidence="4 5">2629</strain>
    </source>
</reference>
<feature type="transmembrane region" description="Helical" evidence="2">
    <location>
        <begin position="933"/>
        <end position="956"/>
    </location>
</feature>
<evidence type="ECO:0000256" key="1">
    <source>
        <dbReference type="SAM" id="MobiDB-lite"/>
    </source>
</evidence>
<feature type="transmembrane region" description="Helical" evidence="2">
    <location>
        <begin position="761"/>
        <end position="779"/>
    </location>
</feature>
<sequence length="1085" mass="122820">MSEVLTKARIVRIPEKTISRNRTTKHKLEWEYFVKWVGYDSDEDSWQPQENLVEAPIILASFWENAKSNLPEGFKIRVGAVVEPTRAWIKEQRELSRRAQVKKPRKKKMKKDKPEAAVESTLPEEQIHPQTDDIQAIVDPNAETEPKPKLVAVAEEEESITPPVQPTFVIREIQLNLKGRTINANLASTKQPRDVDLPASEMLPKELVIADGFDVAQTWILDASYHMSEANEFLFLQPGSKDQLPEFEILFRYLVKHQQASILPIPDVLDSDAILGHHFIIPFHDSFDRIIRHIVKTPTEILKWPAPKSSPCFLLIPLFFLVGRQPPVHSDFRGPFRGTTASYLRSTVIGASIRRWKSKIKLDRWFALGLNILRIPTDILQWISRDPPNRQFLIWNAFGPTSAANGTYTPSTESVFETHLLSAVLNGLGMKAASREDQTRIVFIHAEAFSCAGILARLTGLKNINFPSMITIYSYGSRNGVLSGVEEVYPCGLRGIVTFTPRALIEDCYAANRLITDLGKHPLWSCYVLPSVLGSMINMCEHGDEEMGNGKTSALNRMFKRISAGDISLVNAPPFGEISSWLCRYRAVTPPSPARAQNLALSSLPLSPDTDILDEISKDILHMQQQPTMMSQYRRYVVIMGESEAKEVGEKRRKKDGLALRRSGFLFLNFNLETISFPELESFEMPEMESARTSSIEKPLSPKHLLLRRKVTPEVDGVVWADLNYVRPVFLALHISGGLVGMPILVATFLLAKNVAKRQPVFVGFCISWIVYSSIYVLLGHTGKPINPAMCYIQTAFVLAAPPMTALSTALVVFKIWWTYRTSQNTEYRNRPRWLKILSRVLLLGAPYFIFAAYTAVSIVLQTIYPGTFDARNGIYCTAYGVKERQWLIPIFCIVCVISMMLFQTLFVIQYLQNRKRLVRSFPLLDKSTSRSLVIRIGLFNLYLFVSFGTGIQFIIGAQSAWPFMIQAGLPLVCFLIFGTQKDVLVAWKILRDPSTTVRASGTGKSISITSTRRPPPEFSMDAYPRKSINIKVHQTSDFHVDKYDDTHIVHPYATSAKAYAYDPEENIGIPVELPNHYDYQQMRR</sequence>
<organism evidence="4 5">
    <name type="scientific">Panaeolus cyanescens</name>
    <dbReference type="NCBI Taxonomy" id="181874"/>
    <lineage>
        <taxon>Eukaryota</taxon>
        <taxon>Fungi</taxon>
        <taxon>Dikarya</taxon>
        <taxon>Basidiomycota</taxon>
        <taxon>Agaricomycotina</taxon>
        <taxon>Agaricomycetes</taxon>
        <taxon>Agaricomycetidae</taxon>
        <taxon>Agaricales</taxon>
        <taxon>Agaricineae</taxon>
        <taxon>Galeropsidaceae</taxon>
        <taxon>Panaeolus</taxon>
    </lineage>
</organism>
<evidence type="ECO:0000313" key="5">
    <source>
        <dbReference type="Proteomes" id="UP000284842"/>
    </source>
</evidence>
<protein>
    <recommendedName>
        <fullName evidence="3">Chromo domain-containing protein</fullName>
    </recommendedName>
</protein>
<feature type="domain" description="Chromo" evidence="3">
    <location>
        <begin position="12"/>
        <end position="64"/>
    </location>
</feature>
<dbReference type="InterPro" id="IPR016197">
    <property type="entry name" value="Chromo-like_dom_sf"/>
</dbReference>
<proteinExistence type="predicted"/>